<reference evidence="1 2" key="1">
    <citation type="submission" date="2019-05" db="EMBL/GenBank/DDBJ databases">
        <title>Emergence of the Ug99 lineage of the wheat stem rust pathogen through somatic hybridization.</title>
        <authorList>
            <person name="Li F."/>
            <person name="Upadhyaya N.M."/>
            <person name="Sperschneider J."/>
            <person name="Matny O."/>
            <person name="Nguyen-Phuc H."/>
            <person name="Mago R."/>
            <person name="Raley C."/>
            <person name="Miller M.E."/>
            <person name="Silverstein K.A.T."/>
            <person name="Henningsen E."/>
            <person name="Hirsch C.D."/>
            <person name="Visser B."/>
            <person name="Pretorius Z.A."/>
            <person name="Steffenson B.J."/>
            <person name="Schwessinger B."/>
            <person name="Dodds P.N."/>
            <person name="Figueroa M."/>
        </authorList>
    </citation>
    <scope>NUCLEOTIDE SEQUENCE [LARGE SCALE GENOMIC DNA]</scope>
    <source>
        <strain evidence="1">21-0</strain>
    </source>
</reference>
<keyword evidence="1" id="KW-0347">Helicase</keyword>
<protein>
    <submittedName>
        <fullName evidence="1">ATP-dependent DNA helicase sgs1</fullName>
    </submittedName>
</protein>
<comment type="caution">
    <text evidence="1">The sequence shown here is derived from an EMBL/GenBank/DDBJ whole genome shotgun (WGS) entry which is preliminary data.</text>
</comment>
<keyword evidence="1" id="KW-0378">Hydrolase</keyword>
<accession>A0A5B0QMV7</accession>
<dbReference type="AlphaFoldDB" id="A0A5B0QMV7"/>
<name>A0A5B0QMV7_PUCGR</name>
<dbReference type="Proteomes" id="UP000324748">
    <property type="component" value="Unassembled WGS sequence"/>
</dbReference>
<evidence type="ECO:0000313" key="1">
    <source>
        <dbReference type="EMBL" id="KAA1114531.1"/>
    </source>
</evidence>
<dbReference type="EMBL" id="VSWC01000014">
    <property type="protein sequence ID" value="KAA1114531.1"/>
    <property type="molecule type" value="Genomic_DNA"/>
</dbReference>
<sequence>MGQGDPAAIVQMVGHCGLDWNVGMGLLFMERMCKNGKNNLSDFPIGAYQDNDTRMDALSVTQCCLRIALTLDNKLGYIPLLNDKPQVQAEQAQEVKLGFAKCKCLNFLPVDSKPLSKDHTDRVKPPLYRTGINHPLPNTHHTQTLQSTHSNNLLLLNTQVSYPEADRIRRRLEELEAKLKSAHVKRVMCGQAHTARLLWKGQIADDIEAMRDSLASGHMQITPQGDSPA</sequence>
<organism evidence="1 2">
    <name type="scientific">Puccinia graminis f. sp. tritici</name>
    <dbReference type="NCBI Taxonomy" id="56615"/>
    <lineage>
        <taxon>Eukaryota</taxon>
        <taxon>Fungi</taxon>
        <taxon>Dikarya</taxon>
        <taxon>Basidiomycota</taxon>
        <taxon>Pucciniomycotina</taxon>
        <taxon>Pucciniomycetes</taxon>
        <taxon>Pucciniales</taxon>
        <taxon>Pucciniaceae</taxon>
        <taxon>Puccinia</taxon>
    </lineage>
</organism>
<keyword evidence="1" id="KW-0547">Nucleotide-binding</keyword>
<keyword evidence="1" id="KW-0067">ATP-binding</keyword>
<evidence type="ECO:0000313" key="2">
    <source>
        <dbReference type="Proteomes" id="UP000324748"/>
    </source>
</evidence>
<gene>
    <name evidence="1" type="primary">SGS1_38</name>
    <name evidence="1" type="ORF">PGT21_012793</name>
</gene>
<keyword evidence="2" id="KW-1185">Reference proteome</keyword>
<proteinExistence type="predicted"/>
<dbReference type="GO" id="GO:0004386">
    <property type="term" value="F:helicase activity"/>
    <property type="evidence" value="ECO:0007669"/>
    <property type="project" value="UniProtKB-KW"/>
</dbReference>